<name>A0A2R6NYI1_9APHY</name>
<evidence type="ECO:0000313" key="2">
    <source>
        <dbReference type="EMBL" id="PSR80298.1"/>
    </source>
</evidence>
<evidence type="ECO:0000313" key="3">
    <source>
        <dbReference type="Proteomes" id="UP000186601"/>
    </source>
</evidence>
<dbReference type="OrthoDB" id="3265603at2759"/>
<comment type="caution">
    <text evidence="2">The sequence shown here is derived from an EMBL/GenBank/DDBJ whole genome shotgun (WGS) entry which is preliminary data.</text>
</comment>
<accession>A0A2R6NYI1</accession>
<sequence length="175" mass="19302">MRQKFRKLFTFGRKRDGWVRANSGDDDEWDASDRITNDRPRELDDRDTRWVPESSSRAAAAELNAVHSNLGRSDTAESIELSAPSKSPPSDAPAVPPTDVPTPVMQYPDPFSTSPTSMASADRFSGREGGSAEGTPDEDGRRFSVRSGADPRDVTSVRSMRKFDSGTKFKEALDF</sequence>
<protein>
    <submittedName>
        <fullName evidence="2">Uncharacterized protein</fullName>
    </submittedName>
</protein>
<dbReference type="EMBL" id="MLYV02000658">
    <property type="protein sequence ID" value="PSR80298.1"/>
    <property type="molecule type" value="Genomic_DNA"/>
</dbReference>
<dbReference type="Proteomes" id="UP000186601">
    <property type="component" value="Unassembled WGS sequence"/>
</dbReference>
<proteinExistence type="predicted"/>
<reference evidence="2 3" key="1">
    <citation type="submission" date="2018-02" db="EMBL/GenBank/DDBJ databases">
        <title>Genome sequence of the basidiomycete white-rot fungus Phlebia centrifuga.</title>
        <authorList>
            <person name="Granchi Z."/>
            <person name="Peng M."/>
            <person name="de Vries R.P."/>
            <person name="Hilden K."/>
            <person name="Makela M.R."/>
            <person name="Grigoriev I."/>
            <person name="Riley R."/>
        </authorList>
    </citation>
    <scope>NUCLEOTIDE SEQUENCE [LARGE SCALE GENOMIC DNA]</scope>
    <source>
        <strain evidence="2 3">FBCC195</strain>
    </source>
</reference>
<gene>
    <name evidence="2" type="ORF">PHLCEN_2v6770</name>
</gene>
<feature type="compositionally biased region" description="Pro residues" evidence="1">
    <location>
        <begin position="86"/>
        <end position="100"/>
    </location>
</feature>
<feature type="region of interest" description="Disordered" evidence="1">
    <location>
        <begin position="17"/>
        <end position="175"/>
    </location>
</feature>
<keyword evidence="3" id="KW-1185">Reference proteome</keyword>
<evidence type="ECO:0000256" key="1">
    <source>
        <dbReference type="SAM" id="MobiDB-lite"/>
    </source>
</evidence>
<organism evidence="2 3">
    <name type="scientific">Hermanssonia centrifuga</name>
    <dbReference type="NCBI Taxonomy" id="98765"/>
    <lineage>
        <taxon>Eukaryota</taxon>
        <taxon>Fungi</taxon>
        <taxon>Dikarya</taxon>
        <taxon>Basidiomycota</taxon>
        <taxon>Agaricomycotina</taxon>
        <taxon>Agaricomycetes</taxon>
        <taxon>Polyporales</taxon>
        <taxon>Meruliaceae</taxon>
        <taxon>Hermanssonia</taxon>
    </lineage>
</organism>
<feature type="compositionally biased region" description="Basic and acidic residues" evidence="1">
    <location>
        <begin position="149"/>
        <end position="175"/>
    </location>
</feature>
<feature type="compositionally biased region" description="Basic and acidic residues" evidence="1">
    <location>
        <begin position="31"/>
        <end position="50"/>
    </location>
</feature>
<dbReference type="AlphaFoldDB" id="A0A2R6NYI1"/>